<dbReference type="InterPro" id="IPR036962">
    <property type="entry name" value="Glyco_hydro_3_N_sf"/>
</dbReference>
<evidence type="ECO:0000259" key="9">
    <source>
        <dbReference type="Pfam" id="PF01915"/>
    </source>
</evidence>
<dbReference type="EMBL" id="VOHW01000001">
    <property type="protein sequence ID" value="TWV64561.1"/>
    <property type="molecule type" value="Genomic_DNA"/>
</dbReference>
<dbReference type="PANTHER" id="PTHR30620">
    <property type="entry name" value="PERIPLASMIC BETA-GLUCOSIDASE-RELATED"/>
    <property type="match status" value="1"/>
</dbReference>
<accession>A0A5C6KSG3</accession>
<dbReference type="RefSeq" id="WP_146374832.1">
    <property type="nucleotide sequence ID" value="NZ_VOHW01000001.1"/>
</dbReference>
<comment type="caution">
    <text evidence="10">The sequence shown here is derived from an EMBL/GenBank/DDBJ whole genome shotgun (WGS) entry which is preliminary data.</text>
</comment>
<dbReference type="Proteomes" id="UP000315827">
    <property type="component" value="Unassembled WGS sequence"/>
</dbReference>
<sequence length="776" mass="85193">MRKPFITVRLPHGMLGALLVSTCACSGTKWTEVEKDSIRIVTQQEGAVLGYSANSGVRLLAVDGYAFKDLNRNGLLDPYEDWRLTPEERAVDLAGQLSTEEIAGLMLYSAHQSIPGASKGFGASTYNGKSFDESGAQPSDLSDAQRKFLTEDNVRHVLVTRVQSPEVAARWNNNVQALVEGIGHGIPANNSSDPRHGTAADTEYNFGSGGQISLWPGSLGLAATFRPEMMRRFGEIASAEYRALGIATALSPQVDMATEPRWSRVSGTFGEDPDLVTDMSRAYVDGFQTSTGGKEIRDGWGYESVNAMVKHWPGGGPGEAGRDAHYGYGKYAVYPGKNIEEQKKPFVEGAFKLDGATGKASAVMPYYTISVGLNPDGADIANSYNRYLITDQLREKYGYDGVVCTDWGITGDETGIETFAGKPWGAEELSVAERHYRILMAGVDQFGGNNDKGPVLEAYKMGVEEMGEPAMRERFETSAVRLLLNIFRTGLFENPYLDPAESQKIVGNPDFMKEAYDAQLASVVMLKNKGNALPMSKEMKVYIPKRYYPAVVGFFGTTSEAHRDDPVNLDLVRKYFTVVDNPDEADFAIVFMTSPISGTGYDKSDREKGGNGYMPISLQYNDYTATYARNPSLAGGDPFENFTNRSYKGKSVKTANKQDMLSVLETKAKMKGKPVIVSLEMDKPTIMSEFEGSADAILVNFGVQNQAVLDVISGKAEPSALLPLQMPADMRIVEEQFEDVPRDMKCYTDSEGHLYDFAFGMNWKGVIDDERVTKYK</sequence>
<evidence type="ECO:0000256" key="1">
    <source>
        <dbReference type="ARBA" id="ARBA00000448"/>
    </source>
</evidence>
<gene>
    <name evidence="10" type="ORF">FSA05_02795</name>
</gene>
<name>A0A5C6KSG3_PARDI</name>
<keyword evidence="4 7" id="KW-0732">Signal</keyword>
<evidence type="ECO:0000313" key="11">
    <source>
        <dbReference type="Proteomes" id="UP000315827"/>
    </source>
</evidence>
<dbReference type="Pfam" id="PF01915">
    <property type="entry name" value="Glyco_hydro_3_C"/>
    <property type="match status" value="1"/>
</dbReference>
<keyword evidence="6" id="KW-0326">Glycosidase</keyword>
<comment type="catalytic activity">
    <reaction evidence="1">
        <text>Hydrolysis of terminal, non-reducing beta-D-glucosyl residues with release of beta-D-glucose.</text>
        <dbReference type="EC" id="3.2.1.21"/>
    </reaction>
</comment>
<dbReference type="Pfam" id="PF00933">
    <property type="entry name" value="Glyco_hydro_3"/>
    <property type="match status" value="1"/>
</dbReference>
<keyword evidence="5 10" id="KW-0378">Hydrolase</keyword>
<evidence type="ECO:0000256" key="5">
    <source>
        <dbReference type="ARBA" id="ARBA00022801"/>
    </source>
</evidence>
<dbReference type="SUPFAM" id="SSF51445">
    <property type="entry name" value="(Trans)glycosidases"/>
    <property type="match status" value="1"/>
</dbReference>
<feature type="signal peptide" evidence="7">
    <location>
        <begin position="1"/>
        <end position="26"/>
    </location>
</feature>
<dbReference type="Gene3D" id="3.40.50.1700">
    <property type="entry name" value="Glycoside hydrolase family 3 C-terminal domain"/>
    <property type="match status" value="1"/>
</dbReference>
<dbReference type="AlphaFoldDB" id="A0A5C6KSG3"/>
<dbReference type="InterPro" id="IPR002772">
    <property type="entry name" value="Glyco_hydro_3_C"/>
</dbReference>
<dbReference type="Gene3D" id="3.20.20.300">
    <property type="entry name" value="Glycoside hydrolase, family 3, N-terminal domain"/>
    <property type="match status" value="1"/>
</dbReference>
<dbReference type="PROSITE" id="PS51257">
    <property type="entry name" value="PROKAR_LIPOPROTEIN"/>
    <property type="match status" value="1"/>
</dbReference>
<evidence type="ECO:0000256" key="3">
    <source>
        <dbReference type="ARBA" id="ARBA00012744"/>
    </source>
</evidence>
<feature type="domain" description="Glycoside hydrolase family 3 N-terminal" evidence="8">
    <location>
        <begin position="141"/>
        <end position="445"/>
    </location>
</feature>
<dbReference type="EC" id="3.2.1.21" evidence="3"/>
<evidence type="ECO:0000256" key="2">
    <source>
        <dbReference type="ARBA" id="ARBA00005336"/>
    </source>
</evidence>
<dbReference type="GO" id="GO:0008422">
    <property type="term" value="F:beta-glucosidase activity"/>
    <property type="evidence" value="ECO:0007669"/>
    <property type="project" value="UniProtKB-EC"/>
</dbReference>
<organism evidence="10 11">
    <name type="scientific">Parabacteroides distasonis</name>
    <dbReference type="NCBI Taxonomy" id="823"/>
    <lineage>
        <taxon>Bacteria</taxon>
        <taxon>Pseudomonadati</taxon>
        <taxon>Bacteroidota</taxon>
        <taxon>Bacteroidia</taxon>
        <taxon>Bacteroidales</taxon>
        <taxon>Tannerellaceae</taxon>
        <taxon>Parabacteroides</taxon>
    </lineage>
</organism>
<dbReference type="InterPro" id="IPR051915">
    <property type="entry name" value="Cellulose_Degrad_GH3"/>
</dbReference>
<evidence type="ECO:0000256" key="6">
    <source>
        <dbReference type="ARBA" id="ARBA00023295"/>
    </source>
</evidence>
<dbReference type="GO" id="GO:0009251">
    <property type="term" value="P:glucan catabolic process"/>
    <property type="evidence" value="ECO:0007669"/>
    <property type="project" value="TreeGrafter"/>
</dbReference>
<reference evidence="10 11" key="1">
    <citation type="submission" date="2019-07" db="EMBL/GenBank/DDBJ databases">
        <title>Genome sequencing of Parabacteroides distasonis iSURF_7.</title>
        <authorList>
            <person name="Degefu H.N."/>
            <person name="Ruoff K.L."/>
            <person name="Price C.E."/>
            <person name="Valls R.A."/>
            <person name="O'Toole G.A."/>
        </authorList>
    </citation>
    <scope>NUCLEOTIDE SEQUENCE [LARGE SCALE GENOMIC DNA]</scope>
    <source>
        <strain evidence="10 11">CFPLTA003_1B</strain>
    </source>
</reference>
<dbReference type="InterPro" id="IPR017853">
    <property type="entry name" value="GH"/>
</dbReference>
<dbReference type="InterPro" id="IPR036881">
    <property type="entry name" value="Glyco_hydro_3_C_sf"/>
</dbReference>
<dbReference type="InterPro" id="IPR001764">
    <property type="entry name" value="Glyco_hydro_3_N"/>
</dbReference>
<dbReference type="PANTHER" id="PTHR30620:SF16">
    <property type="entry name" value="LYSOSOMAL BETA GLUCOSIDASE"/>
    <property type="match status" value="1"/>
</dbReference>
<evidence type="ECO:0000256" key="7">
    <source>
        <dbReference type="SAM" id="SignalP"/>
    </source>
</evidence>
<evidence type="ECO:0000313" key="10">
    <source>
        <dbReference type="EMBL" id="TWV64561.1"/>
    </source>
</evidence>
<feature type="domain" description="Glycoside hydrolase family 3 C-terminal" evidence="9">
    <location>
        <begin position="523"/>
        <end position="762"/>
    </location>
</feature>
<proteinExistence type="inferred from homology"/>
<dbReference type="PRINTS" id="PR00133">
    <property type="entry name" value="GLHYDRLASE3"/>
</dbReference>
<protein>
    <recommendedName>
        <fullName evidence="3">beta-glucosidase</fullName>
        <ecNumber evidence="3">3.2.1.21</ecNumber>
    </recommendedName>
</protein>
<evidence type="ECO:0000259" key="8">
    <source>
        <dbReference type="Pfam" id="PF00933"/>
    </source>
</evidence>
<evidence type="ECO:0000256" key="4">
    <source>
        <dbReference type="ARBA" id="ARBA00022729"/>
    </source>
</evidence>
<comment type="similarity">
    <text evidence="2">Belongs to the glycosyl hydrolase 3 family.</text>
</comment>
<feature type="chain" id="PRO_5023142069" description="beta-glucosidase" evidence="7">
    <location>
        <begin position="27"/>
        <end position="776"/>
    </location>
</feature>
<dbReference type="SUPFAM" id="SSF52279">
    <property type="entry name" value="Beta-D-glucan exohydrolase, C-terminal domain"/>
    <property type="match status" value="1"/>
</dbReference>